<proteinExistence type="predicted"/>
<protein>
    <submittedName>
        <fullName evidence="2">Uncharacterized protein</fullName>
    </submittedName>
</protein>
<name>A0ABQ8TXQ8_PERAM</name>
<accession>A0ABQ8TXQ8</accession>
<sequence length="123" mass="14336">MAGLCEGGNEPPGSLKARKNQDGDFIATNYKFLFHVCNKRSSQKIMYDTRASIVMIVLHDHHWIVVDTNTKKVRESRVVSDIGKTYLYICMNLQRIQQFDLNESYMYTRVIYELNNKILLTIN</sequence>
<dbReference type="Proteomes" id="UP001148838">
    <property type="component" value="Unassembled WGS sequence"/>
</dbReference>
<dbReference type="EMBL" id="JAJSOF020000001">
    <property type="protein sequence ID" value="KAJ4450633.1"/>
    <property type="molecule type" value="Genomic_DNA"/>
</dbReference>
<reference evidence="2 3" key="1">
    <citation type="journal article" date="2022" name="Allergy">
        <title>Genome assembly and annotation of Periplaneta americana reveal a comprehensive cockroach allergen profile.</title>
        <authorList>
            <person name="Wang L."/>
            <person name="Xiong Q."/>
            <person name="Saelim N."/>
            <person name="Wang L."/>
            <person name="Nong W."/>
            <person name="Wan A.T."/>
            <person name="Shi M."/>
            <person name="Liu X."/>
            <person name="Cao Q."/>
            <person name="Hui J.H.L."/>
            <person name="Sookrung N."/>
            <person name="Leung T.F."/>
            <person name="Tungtrongchitr A."/>
            <person name="Tsui S.K.W."/>
        </authorList>
    </citation>
    <scope>NUCLEOTIDE SEQUENCE [LARGE SCALE GENOMIC DNA]</scope>
    <source>
        <strain evidence="2">PWHHKU_190912</strain>
    </source>
</reference>
<keyword evidence="3" id="KW-1185">Reference proteome</keyword>
<comment type="caution">
    <text evidence="2">The sequence shown here is derived from an EMBL/GenBank/DDBJ whole genome shotgun (WGS) entry which is preliminary data.</text>
</comment>
<evidence type="ECO:0000313" key="2">
    <source>
        <dbReference type="EMBL" id="KAJ4450633.1"/>
    </source>
</evidence>
<organism evidence="2 3">
    <name type="scientific">Periplaneta americana</name>
    <name type="common">American cockroach</name>
    <name type="synonym">Blatta americana</name>
    <dbReference type="NCBI Taxonomy" id="6978"/>
    <lineage>
        <taxon>Eukaryota</taxon>
        <taxon>Metazoa</taxon>
        <taxon>Ecdysozoa</taxon>
        <taxon>Arthropoda</taxon>
        <taxon>Hexapoda</taxon>
        <taxon>Insecta</taxon>
        <taxon>Pterygota</taxon>
        <taxon>Neoptera</taxon>
        <taxon>Polyneoptera</taxon>
        <taxon>Dictyoptera</taxon>
        <taxon>Blattodea</taxon>
        <taxon>Blattoidea</taxon>
        <taxon>Blattidae</taxon>
        <taxon>Blattinae</taxon>
        <taxon>Periplaneta</taxon>
    </lineage>
</organism>
<gene>
    <name evidence="2" type="ORF">ANN_02062</name>
</gene>
<evidence type="ECO:0000313" key="3">
    <source>
        <dbReference type="Proteomes" id="UP001148838"/>
    </source>
</evidence>
<feature type="region of interest" description="Disordered" evidence="1">
    <location>
        <begin position="1"/>
        <end position="20"/>
    </location>
</feature>
<evidence type="ECO:0000256" key="1">
    <source>
        <dbReference type="SAM" id="MobiDB-lite"/>
    </source>
</evidence>